<reference evidence="3 4" key="1">
    <citation type="submission" date="2014-04" db="EMBL/GenBank/DDBJ databases">
        <authorList>
            <consortium name="DOE Joint Genome Institute"/>
            <person name="Kuo A."/>
            <person name="Zuccaro A."/>
            <person name="Kohler A."/>
            <person name="Nagy L.G."/>
            <person name="Floudas D."/>
            <person name="Copeland A."/>
            <person name="Barry K.W."/>
            <person name="Cichocki N."/>
            <person name="Veneault-Fourrey C."/>
            <person name="LaButti K."/>
            <person name="Lindquist E.A."/>
            <person name="Lipzen A."/>
            <person name="Lundell T."/>
            <person name="Morin E."/>
            <person name="Murat C."/>
            <person name="Sun H."/>
            <person name="Tunlid A."/>
            <person name="Henrissat B."/>
            <person name="Grigoriev I.V."/>
            <person name="Hibbett D.S."/>
            <person name="Martin F."/>
            <person name="Nordberg H.P."/>
            <person name="Cantor M.N."/>
            <person name="Hua S.X."/>
        </authorList>
    </citation>
    <scope>NUCLEOTIDE SEQUENCE [LARGE SCALE GENOMIC DNA]</scope>
    <source>
        <strain evidence="3 4">MAFF 305830</strain>
    </source>
</reference>
<dbReference type="HOGENOM" id="CLU_067380_0_0_1"/>
<dbReference type="EMBL" id="KN824354">
    <property type="protein sequence ID" value="KIM22522.1"/>
    <property type="molecule type" value="Genomic_DNA"/>
</dbReference>
<protein>
    <submittedName>
        <fullName evidence="3">Uncharacterized protein</fullName>
    </submittedName>
</protein>
<proteinExistence type="predicted"/>
<keyword evidence="2" id="KW-0472">Membrane</keyword>
<dbReference type="AlphaFoldDB" id="A0A0C2WYX6"/>
<keyword evidence="2" id="KW-1133">Transmembrane helix</keyword>
<accession>A0A0C2WYX6</accession>
<feature type="transmembrane region" description="Helical" evidence="2">
    <location>
        <begin position="55"/>
        <end position="77"/>
    </location>
</feature>
<reference evidence="4" key="2">
    <citation type="submission" date="2015-01" db="EMBL/GenBank/DDBJ databases">
        <title>Evolutionary Origins and Diversification of the Mycorrhizal Mutualists.</title>
        <authorList>
            <consortium name="DOE Joint Genome Institute"/>
            <consortium name="Mycorrhizal Genomics Consortium"/>
            <person name="Kohler A."/>
            <person name="Kuo A."/>
            <person name="Nagy L.G."/>
            <person name="Floudas D."/>
            <person name="Copeland A."/>
            <person name="Barry K.W."/>
            <person name="Cichocki N."/>
            <person name="Veneault-Fourrey C."/>
            <person name="LaButti K."/>
            <person name="Lindquist E.A."/>
            <person name="Lipzen A."/>
            <person name="Lundell T."/>
            <person name="Morin E."/>
            <person name="Murat C."/>
            <person name="Riley R."/>
            <person name="Ohm R."/>
            <person name="Sun H."/>
            <person name="Tunlid A."/>
            <person name="Henrissat B."/>
            <person name="Grigoriev I.V."/>
            <person name="Hibbett D.S."/>
            <person name="Martin F."/>
        </authorList>
    </citation>
    <scope>NUCLEOTIDE SEQUENCE [LARGE SCALE GENOMIC DNA]</scope>
    <source>
        <strain evidence="4">MAFF 305830</strain>
    </source>
</reference>
<keyword evidence="4" id="KW-1185">Reference proteome</keyword>
<feature type="region of interest" description="Disordered" evidence="1">
    <location>
        <begin position="1"/>
        <end position="42"/>
    </location>
</feature>
<name>A0A0C2WYX6_SERVB</name>
<gene>
    <name evidence="3" type="ORF">M408DRAFT_28650</name>
</gene>
<evidence type="ECO:0000313" key="4">
    <source>
        <dbReference type="Proteomes" id="UP000054097"/>
    </source>
</evidence>
<evidence type="ECO:0000256" key="2">
    <source>
        <dbReference type="SAM" id="Phobius"/>
    </source>
</evidence>
<sequence length="305" mass="33647">MESTPIFSPRSNYGSILPPAYSEQPSGAEPANGQVPKFSGDEEGSIRSKRRLLDIVLIFVLFLVILPVMFLIMTFYLRASLPSPEDPGEVYDLKQRISELSNTLATCTTNSSALANEVGCLKREIDRGAYIQFLDYVGKTGTGGDSWVCSDDTPYWSFGYTSTDAPHPSIKIQTWISDLDNVQHSNSPLIFPPTFDFTESDAGSEVTLKDHEQMPMETESVSSRDSIISDSSARIVGYTVKSLDTSRHNGWWRLSKPPAFGVEGGTLEFFAVPGGWFGNSARYKVMVYWATGPDMVCRNPDSGDD</sequence>
<dbReference type="Proteomes" id="UP000054097">
    <property type="component" value="Unassembled WGS sequence"/>
</dbReference>
<organism evidence="3 4">
    <name type="scientific">Serendipita vermifera MAFF 305830</name>
    <dbReference type="NCBI Taxonomy" id="933852"/>
    <lineage>
        <taxon>Eukaryota</taxon>
        <taxon>Fungi</taxon>
        <taxon>Dikarya</taxon>
        <taxon>Basidiomycota</taxon>
        <taxon>Agaricomycotina</taxon>
        <taxon>Agaricomycetes</taxon>
        <taxon>Sebacinales</taxon>
        <taxon>Serendipitaceae</taxon>
        <taxon>Serendipita</taxon>
    </lineage>
</organism>
<keyword evidence="2" id="KW-0812">Transmembrane</keyword>
<evidence type="ECO:0000256" key="1">
    <source>
        <dbReference type="SAM" id="MobiDB-lite"/>
    </source>
</evidence>
<feature type="compositionally biased region" description="Polar residues" evidence="1">
    <location>
        <begin position="1"/>
        <end position="14"/>
    </location>
</feature>
<evidence type="ECO:0000313" key="3">
    <source>
        <dbReference type="EMBL" id="KIM22522.1"/>
    </source>
</evidence>